<dbReference type="PROSITE" id="PS50089">
    <property type="entry name" value="ZF_RING_2"/>
    <property type="match status" value="1"/>
</dbReference>
<keyword evidence="2" id="KW-0862">Zinc</keyword>
<dbReference type="EMBL" id="AZBU02000007">
    <property type="protein sequence ID" value="TKR70220.1"/>
    <property type="molecule type" value="Genomic_DNA"/>
</dbReference>
<keyword evidence="7" id="KW-1185">Reference proteome</keyword>
<dbReference type="Gene3D" id="3.30.40.10">
    <property type="entry name" value="Zinc/RING finger domain, C3HC4 (zinc finger)"/>
    <property type="match status" value="1"/>
</dbReference>
<dbReference type="SUPFAM" id="SSF57850">
    <property type="entry name" value="RING/U-box"/>
    <property type="match status" value="2"/>
</dbReference>
<keyword evidence="1 3" id="KW-0479">Metal-binding</keyword>
<name>A0A4U5ML93_STECR</name>
<gene>
    <name evidence="6" type="ORF">L596_022271</name>
</gene>
<evidence type="ECO:0000256" key="1">
    <source>
        <dbReference type="ARBA" id="ARBA00022771"/>
    </source>
</evidence>
<sequence length="365" mass="41300">MSYPEDWDPLSLLAAYSDIPRSPPPPRTVRSLRNSFPGSGLPAPYRNASRFGAPYSRPGRPVRPDRPIPRPPRHLRGRSPVTGAFEFATDSDAEDSREAVVPNQNQTQAQVQQEPVNPIFNDNTLRCPICFDIFNVPKLLTCCGNSICQTCENRITEPRTRLNHNCPVCGTRRSPVMRRSGLPVNITLKNAIEMWRTMGETQGTKITCQECQKQAKPDEVYICATCDPNKKICSNCGLKKHVNHDIKPIGFVSRELREAMVSSIHRSPDQTPFLTQDCDEVKKKFERAFKAINANYAKAKGICSEILSNEHQTEDMVKEKLEEAEKIFKLTTEDYEKINKVKNDLCEVQTLISQDVMARIRNVEP</sequence>
<evidence type="ECO:0000256" key="4">
    <source>
        <dbReference type="SAM" id="MobiDB-lite"/>
    </source>
</evidence>
<dbReference type="Proteomes" id="UP000298663">
    <property type="component" value="Unassembled WGS sequence"/>
</dbReference>
<evidence type="ECO:0000313" key="6">
    <source>
        <dbReference type="EMBL" id="TKR70220.1"/>
    </source>
</evidence>
<organism evidence="6 7">
    <name type="scientific">Steinernema carpocapsae</name>
    <name type="common">Entomopathogenic nematode</name>
    <dbReference type="NCBI Taxonomy" id="34508"/>
    <lineage>
        <taxon>Eukaryota</taxon>
        <taxon>Metazoa</taxon>
        <taxon>Ecdysozoa</taxon>
        <taxon>Nematoda</taxon>
        <taxon>Chromadorea</taxon>
        <taxon>Rhabditida</taxon>
        <taxon>Tylenchina</taxon>
        <taxon>Panagrolaimomorpha</taxon>
        <taxon>Strongyloidoidea</taxon>
        <taxon>Steinernematidae</taxon>
        <taxon>Steinernema</taxon>
    </lineage>
</organism>
<protein>
    <recommendedName>
        <fullName evidence="5">RING-type domain-containing protein</fullName>
    </recommendedName>
</protein>
<evidence type="ECO:0000313" key="7">
    <source>
        <dbReference type="Proteomes" id="UP000298663"/>
    </source>
</evidence>
<evidence type="ECO:0000259" key="5">
    <source>
        <dbReference type="PROSITE" id="PS50089"/>
    </source>
</evidence>
<dbReference type="PANTHER" id="PTHR24103">
    <property type="entry name" value="E3 UBIQUITIN-PROTEIN LIGASE TRIM"/>
    <property type="match status" value="1"/>
</dbReference>
<keyword evidence="1 3" id="KW-0863">Zinc-finger</keyword>
<comment type="caution">
    <text evidence="6">The sequence shown here is derived from an EMBL/GenBank/DDBJ whole genome shotgun (WGS) entry which is preliminary data.</text>
</comment>
<accession>A0A4U5ML93</accession>
<proteinExistence type="predicted"/>
<dbReference type="InterPro" id="IPR013083">
    <property type="entry name" value="Znf_RING/FYVE/PHD"/>
</dbReference>
<dbReference type="STRING" id="34508.A0A4U5ML93"/>
<dbReference type="GO" id="GO:0008270">
    <property type="term" value="F:zinc ion binding"/>
    <property type="evidence" value="ECO:0007669"/>
    <property type="project" value="UniProtKB-KW"/>
</dbReference>
<reference evidence="6 7" key="1">
    <citation type="journal article" date="2015" name="Genome Biol.">
        <title>Comparative genomics of Steinernema reveals deeply conserved gene regulatory networks.</title>
        <authorList>
            <person name="Dillman A.R."/>
            <person name="Macchietto M."/>
            <person name="Porter C.F."/>
            <person name="Rogers A."/>
            <person name="Williams B."/>
            <person name="Antoshechkin I."/>
            <person name="Lee M.M."/>
            <person name="Goodwin Z."/>
            <person name="Lu X."/>
            <person name="Lewis E.E."/>
            <person name="Goodrich-Blair H."/>
            <person name="Stock S.P."/>
            <person name="Adams B.J."/>
            <person name="Sternberg P.W."/>
            <person name="Mortazavi A."/>
        </authorList>
    </citation>
    <scope>NUCLEOTIDE SEQUENCE [LARGE SCALE GENOMIC DNA]</scope>
    <source>
        <strain evidence="6 7">ALL</strain>
    </source>
</reference>
<reference evidence="6 7" key="2">
    <citation type="journal article" date="2019" name="G3 (Bethesda)">
        <title>Hybrid Assembly of the Genome of the Entomopathogenic Nematode Steinernema carpocapsae Identifies the X-Chromosome.</title>
        <authorList>
            <person name="Serra L."/>
            <person name="Macchietto M."/>
            <person name="Macias-Munoz A."/>
            <person name="McGill C.J."/>
            <person name="Rodriguez I.M."/>
            <person name="Rodriguez B."/>
            <person name="Murad R."/>
            <person name="Mortazavi A."/>
        </authorList>
    </citation>
    <scope>NUCLEOTIDE SEQUENCE [LARGE SCALE GENOMIC DNA]</scope>
    <source>
        <strain evidence="6 7">ALL</strain>
    </source>
</reference>
<dbReference type="InterPro" id="IPR050143">
    <property type="entry name" value="TRIM/RBCC"/>
</dbReference>
<dbReference type="OrthoDB" id="5844798at2759"/>
<dbReference type="AlphaFoldDB" id="A0A4U5ML93"/>
<dbReference type="InterPro" id="IPR001841">
    <property type="entry name" value="Znf_RING"/>
</dbReference>
<feature type="domain" description="RING-type" evidence="5">
    <location>
        <begin position="127"/>
        <end position="169"/>
    </location>
</feature>
<feature type="region of interest" description="Disordered" evidence="4">
    <location>
        <begin position="16"/>
        <end position="79"/>
    </location>
</feature>
<evidence type="ECO:0000256" key="2">
    <source>
        <dbReference type="ARBA" id="ARBA00022833"/>
    </source>
</evidence>
<evidence type="ECO:0000256" key="3">
    <source>
        <dbReference type="PROSITE-ProRule" id="PRU00175"/>
    </source>
</evidence>